<dbReference type="PROSITE" id="PS00710">
    <property type="entry name" value="PGM_PMM"/>
    <property type="match status" value="1"/>
</dbReference>
<gene>
    <name evidence="6" type="ORF">METZ01_LOCUS511790</name>
</gene>
<keyword evidence="3" id="KW-0460">Magnesium</keyword>
<keyword evidence="2" id="KW-0479">Metal-binding</keyword>
<dbReference type="PANTHER" id="PTHR45745:SF1">
    <property type="entry name" value="PHOSPHOGLUCOMUTASE 2B-RELATED"/>
    <property type="match status" value="1"/>
</dbReference>
<proteinExistence type="inferred from homology"/>
<dbReference type="GO" id="GO:0008973">
    <property type="term" value="F:phosphopentomutase activity"/>
    <property type="evidence" value="ECO:0007669"/>
    <property type="project" value="TreeGrafter"/>
</dbReference>
<feature type="non-terminal residue" evidence="6">
    <location>
        <position position="109"/>
    </location>
</feature>
<name>A0A383EPW7_9ZZZZ</name>
<comment type="similarity">
    <text evidence="1">Belongs to the phosphohexose mutase family.</text>
</comment>
<dbReference type="InterPro" id="IPR016066">
    <property type="entry name" value="A-D-PHexomutase_CS"/>
</dbReference>
<organism evidence="6">
    <name type="scientific">marine metagenome</name>
    <dbReference type="NCBI Taxonomy" id="408172"/>
    <lineage>
        <taxon>unclassified sequences</taxon>
        <taxon>metagenomes</taxon>
        <taxon>ecological metagenomes</taxon>
    </lineage>
</organism>
<accession>A0A383EPW7</accession>
<dbReference type="InterPro" id="IPR005844">
    <property type="entry name" value="A-D-PHexomutase_a/b/a-I"/>
</dbReference>
<evidence type="ECO:0000256" key="3">
    <source>
        <dbReference type="ARBA" id="ARBA00022842"/>
    </source>
</evidence>
<evidence type="ECO:0000256" key="4">
    <source>
        <dbReference type="ARBA" id="ARBA00023235"/>
    </source>
</evidence>
<dbReference type="AlphaFoldDB" id="A0A383EPW7"/>
<evidence type="ECO:0000256" key="1">
    <source>
        <dbReference type="ARBA" id="ARBA00010231"/>
    </source>
</evidence>
<sequence>MTKIKFGTDGWRAIIAKEYTCDNVARVSIAVGDWLNENKKNPAVVIGHDCRFGGELFAETAAKVLASKGVIVKLAKGFVSTPMVSLGVVNEKANLGVVITASHNPPSYN</sequence>
<dbReference type="PANTHER" id="PTHR45745">
    <property type="entry name" value="PHOSPHOMANNOMUTASE 45A"/>
    <property type="match status" value="1"/>
</dbReference>
<dbReference type="Gene3D" id="3.40.120.10">
    <property type="entry name" value="Alpha-D-Glucose-1,6-Bisphosphate, subunit A, domain 3"/>
    <property type="match status" value="1"/>
</dbReference>
<protein>
    <recommendedName>
        <fullName evidence="5">Alpha-D-phosphohexomutase alpha/beta/alpha domain-containing protein</fullName>
    </recommendedName>
</protein>
<reference evidence="6" key="1">
    <citation type="submission" date="2018-05" db="EMBL/GenBank/DDBJ databases">
        <authorList>
            <person name="Lanie J.A."/>
            <person name="Ng W.-L."/>
            <person name="Kazmierczak K.M."/>
            <person name="Andrzejewski T.M."/>
            <person name="Davidsen T.M."/>
            <person name="Wayne K.J."/>
            <person name="Tettelin H."/>
            <person name="Glass J.I."/>
            <person name="Rusch D."/>
            <person name="Podicherti R."/>
            <person name="Tsui H.-C.T."/>
            <person name="Winkler M.E."/>
        </authorList>
    </citation>
    <scope>NUCLEOTIDE SEQUENCE</scope>
</reference>
<dbReference type="EMBL" id="UINC01227863">
    <property type="protein sequence ID" value="SVE58936.1"/>
    <property type="molecule type" value="Genomic_DNA"/>
</dbReference>
<evidence type="ECO:0000259" key="5">
    <source>
        <dbReference type="Pfam" id="PF02878"/>
    </source>
</evidence>
<evidence type="ECO:0000256" key="2">
    <source>
        <dbReference type="ARBA" id="ARBA00022723"/>
    </source>
</evidence>
<dbReference type="GO" id="GO:0005975">
    <property type="term" value="P:carbohydrate metabolic process"/>
    <property type="evidence" value="ECO:0007669"/>
    <property type="project" value="InterPro"/>
</dbReference>
<dbReference type="GO" id="GO:0006166">
    <property type="term" value="P:purine ribonucleoside salvage"/>
    <property type="evidence" value="ECO:0007669"/>
    <property type="project" value="TreeGrafter"/>
</dbReference>
<evidence type="ECO:0000313" key="6">
    <source>
        <dbReference type="EMBL" id="SVE58936.1"/>
    </source>
</evidence>
<dbReference type="Pfam" id="PF02878">
    <property type="entry name" value="PGM_PMM_I"/>
    <property type="match status" value="1"/>
</dbReference>
<dbReference type="SUPFAM" id="SSF53738">
    <property type="entry name" value="Phosphoglucomutase, first 3 domains"/>
    <property type="match status" value="1"/>
</dbReference>
<keyword evidence="4" id="KW-0413">Isomerase</keyword>
<dbReference type="InterPro" id="IPR016055">
    <property type="entry name" value="A-D-PHexomutase_a/b/a-I/II/III"/>
</dbReference>
<feature type="domain" description="Alpha-D-phosphohexomutase alpha/beta/alpha" evidence="5">
    <location>
        <begin position="4"/>
        <end position="109"/>
    </location>
</feature>
<dbReference type="GO" id="GO:0000287">
    <property type="term" value="F:magnesium ion binding"/>
    <property type="evidence" value="ECO:0007669"/>
    <property type="project" value="InterPro"/>
</dbReference>